<evidence type="ECO:0000313" key="3">
    <source>
        <dbReference type="Proteomes" id="UP000823775"/>
    </source>
</evidence>
<feature type="compositionally biased region" description="Acidic residues" evidence="1">
    <location>
        <begin position="21"/>
        <end position="54"/>
    </location>
</feature>
<name>A0ABS8TLD8_DATST</name>
<gene>
    <name evidence="2" type="ORF">HAX54_012305</name>
</gene>
<comment type="caution">
    <text evidence="2">The sequence shown here is derived from an EMBL/GenBank/DDBJ whole genome shotgun (WGS) entry which is preliminary data.</text>
</comment>
<protein>
    <submittedName>
        <fullName evidence="2">Uncharacterized protein</fullName>
    </submittedName>
</protein>
<evidence type="ECO:0000313" key="2">
    <source>
        <dbReference type="EMBL" id="MCD7471690.1"/>
    </source>
</evidence>
<reference evidence="2 3" key="1">
    <citation type="journal article" date="2021" name="BMC Genomics">
        <title>Datura genome reveals duplications of psychoactive alkaloid biosynthetic genes and high mutation rate following tissue culture.</title>
        <authorList>
            <person name="Rajewski A."/>
            <person name="Carter-House D."/>
            <person name="Stajich J."/>
            <person name="Litt A."/>
        </authorList>
    </citation>
    <scope>NUCLEOTIDE SEQUENCE [LARGE SCALE GENOMIC DNA]</scope>
    <source>
        <strain evidence="2">AR-01</strain>
    </source>
</reference>
<evidence type="ECO:0000256" key="1">
    <source>
        <dbReference type="SAM" id="MobiDB-lite"/>
    </source>
</evidence>
<organism evidence="2 3">
    <name type="scientific">Datura stramonium</name>
    <name type="common">Jimsonweed</name>
    <name type="synonym">Common thornapple</name>
    <dbReference type="NCBI Taxonomy" id="4076"/>
    <lineage>
        <taxon>Eukaryota</taxon>
        <taxon>Viridiplantae</taxon>
        <taxon>Streptophyta</taxon>
        <taxon>Embryophyta</taxon>
        <taxon>Tracheophyta</taxon>
        <taxon>Spermatophyta</taxon>
        <taxon>Magnoliopsida</taxon>
        <taxon>eudicotyledons</taxon>
        <taxon>Gunneridae</taxon>
        <taxon>Pentapetalae</taxon>
        <taxon>asterids</taxon>
        <taxon>lamiids</taxon>
        <taxon>Solanales</taxon>
        <taxon>Solanaceae</taxon>
        <taxon>Solanoideae</taxon>
        <taxon>Datureae</taxon>
        <taxon>Datura</taxon>
    </lineage>
</organism>
<feature type="region of interest" description="Disordered" evidence="1">
    <location>
        <begin position="17"/>
        <end position="54"/>
    </location>
</feature>
<dbReference type="Proteomes" id="UP000823775">
    <property type="component" value="Unassembled WGS sequence"/>
</dbReference>
<feature type="non-terminal residue" evidence="2">
    <location>
        <position position="1"/>
    </location>
</feature>
<accession>A0ABS8TLD8</accession>
<keyword evidence="3" id="KW-1185">Reference proteome</keyword>
<sequence>PGDAHTNYLKLISGTSLEEDHCYEDDGSSEDGDYEDEMTTEESEEFDSVDSEDFDNEDQVPMIKLLQISMRRVVEEYDQHVKCSIDWMGANIIVSSVYAKCDERLREELWDNLRDISQKILPTLVYSR</sequence>
<dbReference type="EMBL" id="JACEIK010001712">
    <property type="protein sequence ID" value="MCD7471690.1"/>
    <property type="molecule type" value="Genomic_DNA"/>
</dbReference>
<proteinExistence type="predicted"/>